<dbReference type="AlphaFoldDB" id="C0PA98"/>
<dbReference type="EMBL" id="BT065217">
    <property type="protein sequence ID" value="ACN31093.1"/>
    <property type="molecule type" value="mRNA"/>
</dbReference>
<name>C0PA98_MAIZE</name>
<reference evidence="1" key="2">
    <citation type="submission" date="2012-06" db="EMBL/GenBank/DDBJ databases">
        <authorList>
            <person name="Yu Y."/>
            <person name="Currie J."/>
            <person name="Lomeli R."/>
            <person name="Angelova A."/>
            <person name="Collura K."/>
            <person name="Wissotski M."/>
            <person name="Campos D."/>
            <person name="Kudrna D."/>
            <person name="Golser W."/>
            <person name="Ashely E."/>
            <person name="Descour A."/>
            <person name="Fernandes J."/>
            <person name="Soderlund C."/>
            <person name="Walbot V."/>
        </authorList>
    </citation>
    <scope>NUCLEOTIDE SEQUENCE</scope>
    <source>
        <strain evidence="1">B73</strain>
    </source>
</reference>
<reference evidence="1" key="1">
    <citation type="journal article" date="2009" name="PLoS Genet.">
        <title>Sequencing, mapping, and analysis of 27,455 maize full-length cDNAs.</title>
        <authorList>
            <person name="Soderlund C."/>
            <person name="Descour A."/>
            <person name="Kudrna D."/>
            <person name="Bomhoff M."/>
            <person name="Boyd L."/>
            <person name="Currie J."/>
            <person name="Angelova A."/>
            <person name="Collura K."/>
            <person name="Wissotski M."/>
            <person name="Ashley E."/>
            <person name="Morrow D."/>
            <person name="Fernandes J."/>
            <person name="Walbot V."/>
            <person name="Yu Y."/>
        </authorList>
    </citation>
    <scope>NUCLEOTIDE SEQUENCE</scope>
    <source>
        <strain evidence="1">B73</strain>
    </source>
</reference>
<protein>
    <submittedName>
        <fullName evidence="1">Uncharacterized protein</fullName>
    </submittedName>
</protein>
<sequence>MQPHFLSMRLARNSEPCTKPNTYRAMFQKSRKTIEFLNITPNNTHKRIESPLHEILEDECSYARRPMDLLFYELKWLRAEPRLPWRLYLFCSKDTAALSVNQVNSPSCSTAISTGSGAEGALRQANLVRPAAC</sequence>
<accession>C0PA98</accession>
<organism evidence="1">
    <name type="scientific">Zea mays</name>
    <name type="common">Maize</name>
    <dbReference type="NCBI Taxonomy" id="4577"/>
    <lineage>
        <taxon>Eukaryota</taxon>
        <taxon>Viridiplantae</taxon>
        <taxon>Streptophyta</taxon>
        <taxon>Embryophyta</taxon>
        <taxon>Tracheophyta</taxon>
        <taxon>Spermatophyta</taxon>
        <taxon>Magnoliopsida</taxon>
        <taxon>Liliopsida</taxon>
        <taxon>Poales</taxon>
        <taxon>Poaceae</taxon>
        <taxon>PACMAD clade</taxon>
        <taxon>Panicoideae</taxon>
        <taxon>Andropogonodae</taxon>
        <taxon>Andropogoneae</taxon>
        <taxon>Tripsacinae</taxon>
        <taxon>Zea</taxon>
    </lineage>
</organism>
<evidence type="ECO:0000313" key="1">
    <source>
        <dbReference type="EMBL" id="ACN31093.1"/>
    </source>
</evidence>
<proteinExistence type="evidence at transcript level"/>